<evidence type="ECO:0000313" key="3">
    <source>
        <dbReference type="Proteomes" id="UP000075683"/>
    </source>
</evidence>
<name>A0A150L7U6_9BACI</name>
<dbReference type="AlphaFoldDB" id="A0A150L7U6"/>
<sequence>MPKAYHPLFFLHEIGREDPPPAAKKGPAGPAARRKSGMG</sequence>
<dbReference type="STRING" id="301148.B4135_4118"/>
<accession>A0A150L7U6</accession>
<evidence type="ECO:0000256" key="1">
    <source>
        <dbReference type="SAM" id="MobiDB-lite"/>
    </source>
</evidence>
<proteinExistence type="predicted"/>
<evidence type="ECO:0000313" key="2">
    <source>
        <dbReference type="EMBL" id="KYD08401.1"/>
    </source>
</evidence>
<feature type="region of interest" description="Disordered" evidence="1">
    <location>
        <begin position="13"/>
        <end position="39"/>
    </location>
</feature>
<organism evidence="2 3">
    <name type="scientific">Caldibacillus debilis</name>
    <dbReference type="NCBI Taxonomy" id="301148"/>
    <lineage>
        <taxon>Bacteria</taxon>
        <taxon>Bacillati</taxon>
        <taxon>Bacillota</taxon>
        <taxon>Bacilli</taxon>
        <taxon>Bacillales</taxon>
        <taxon>Bacillaceae</taxon>
        <taxon>Caldibacillus</taxon>
    </lineage>
</organism>
<dbReference type="Proteomes" id="UP000075683">
    <property type="component" value="Unassembled WGS sequence"/>
</dbReference>
<reference evidence="2 3" key="1">
    <citation type="submission" date="2016-01" db="EMBL/GenBank/DDBJ databases">
        <title>Draft Genome Sequences of Seven Thermophilic Sporeformers Isolated from Foods.</title>
        <authorList>
            <person name="Berendsen E.M."/>
            <person name="Wells-Bennik M.H."/>
            <person name="Krawcyk A.O."/>
            <person name="De Jong A."/>
            <person name="Holsappel S."/>
            <person name="Eijlander R.T."/>
            <person name="Kuipers O.P."/>
        </authorList>
    </citation>
    <scope>NUCLEOTIDE SEQUENCE [LARGE SCALE GENOMIC DNA]</scope>
    <source>
        <strain evidence="2 3">B4135</strain>
    </source>
</reference>
<protein>
    <submittedName>
        <fullName evidence="2">Uncharacterized protein</fullName>
    </submittedName>
</protein>
<comment type="caution">
    <text evidence="2">The sequence shown here is derived from an EMBL/GenBank/DDBJ whole genome shotgun (WGS) entry which is preliminary data.</text>
</comment>
<gene>
    <name evidence="2" type="ORF">B4135_4118</name>
</gene>
<dbReference type="EMBL" id="LQYT01000140">
    <property type="protein sequence ID" value="KYD08401.1"/>
    <property type="molecule type" value="Genomic_DNA"/>
</dbReference>